<reference evidence="6" key="1">
    <citation type="submission" date="2016-04" db="EMBL/GenBank/DDBJ databases">
        <authorList>
            <person name="Evans L.H."/>
            <person name="Alamgir A."/>
            <person name="Owens N."/>
            <person name="Weber N.D."/>
            <person name="Virtaneva K."/>
            <person name="Barbian K."/>
            <person name="Babar A."/>
            <person name="Rosenke K."/>
        </authorList>
    </citation>
    <scope>NUCLEOTIDE SEQUENCE</scope>
    <source>
        <strain evidence="6">86</strain>
    </source>
</reference>
<dbReference type="EMBL" id="FLUO01000001">
    <property type="protein sequence ID" value="SBW08153.1"/>
    <property type="molecule type" value="Genomic_DNA"/>
</dbReference>
<dbReference type="Gene3D" id="3.40.190.10">
    <property type="entry name" value="Periplasmic binding protein-like II"/>
    <property type="match status" value="2"/>
</dbReference>
<dbReference type="GO" id="GO:0006351">
    <property type="term" value="P:DNA-templated transcription"/>
    <property type="evidence" value="ECO:0007669"/>
    <property type="project" value="TreeGrafter"/>
</dbReference>
<evidence type="ECO:0000256" key="2">
    <source>
        <dbReference type="ARBA" id="ARBA00023015"/>
    </source>
</evidence>
<evidence type="ECO:0000256" key="4">
    <source>
        <dbReference type="ARBA" id="ARBA00023163"/>
    </source>
</evidence>
<dbReference type="NCBIfam" id="NF008352">
    <property type="entry name" value="PRK11139.1"/>
    <property type="match status" value="1"/>
</dbReference>
<evidence type="ECO:0000313" key="6">
    <source>
        <dbReference type="EMBL" id="SBW08153.1"/>
    </source>
</evidence>
<dbReference type="PANTHER" id="PTHR30537:SF26">
    <property type="entry name" value="GLYCINE CLEAVAGE SYSTEM TRANSCRIPTIONAL ACTIVATOR"/>
    <property type="match status" value="1"/>
</dbReference>
<dbReference type="InterPro" id="IPR036390">
    <property type="entry name" value="WH_DNA-bd_sf"/>
</dbReference>
<sequence length="317" mass="35622">MLSAPPLGLLRTFEAAARHLSFTLAARELHVTQAAVSQQIRQLEAILGVRLFKRLNRALLLTDAGQEYAVPVRQAIQTIAEATRRLDAHQKTGILTISILPSLAARWLVPRIGRFRQRHPDVDLRLHTSFTPVDFERDGVDAAIRLGHWGTVADKSLHGEVLMREFIFPVCAPSLVGGTPPLRRPEDLRFHTLLQDEYIDWNEWFQKAGVAHEYDVHKGPAFFDSAMSLQAAVDGVGIALGRTPLVARDLQIGRLVAPFALRVPHRHAYRLVCPKGDETNPKIRVFRDWLVEEVAAWKHEIADHPMLSLTDLDAEPE</sequence>
<name>A0A212K8X6_9PROT</name>
<dbReference type="Gene3D" id="1.10.10.10">
    <property type="entry name" value="Winged helix-like DNA-binding domain superfamily/Winged helix DNA-binding domain"/>
    <property type="match status" value="1"/>
</dbReference>
<dbReference type="AlphaFoldDB" id="A0A212K8X6"/>
<dbReference type="FunFam" id="1.10.10.10:FF:000038">
    <property type="entry name" value="Glycine cleavage system transcriptional activator"/>
    <property type="match status" value="1"/>
</dbReference>
<evidence type="ECO:0000256" key="1">
    <source>
        <dbReference type="ARBA" id="ARBA00009437"/>
    </source>
</evidence>
<keyword evidence="4" id="KW-0804">Transcription</keyword>
<dbReference type="InterPro" id="IPR005119">
    <property type="entry name" value="LysR_subst-bd"/>
</dbReference>
<keyword evidence="2" id="KW-0805">Transcription regulation</keyword>
<dbReference type="SUPFAM" id="SSF53850">
    <property type="entry name" value="Periplasmic binding protein-like II"/>
    <property type="match status" value="1"/>
</dbReference>
<dbReference type="Pfam" id="PF03466">
    <property type="entry name" value="LysR_substrate"/>
    <property type="match status" value="1"/>
</dbReference>
<protein>
    <submittedName>
        <fullName evidence="6">Glycine cleavage system transcriptional activator</fullName>
    </submittedName>
</protein>
<feature type="domain" description="HTH lysR-type" evidence="5">
    <location>
        <begin position="5"/>
        <end position="62"/>
    </location>
</feature>
<dbReference type="PROSITE" id="PS50931">
    <property type="entry name" value="HTH_LYSR"/>
    <property type="match status" value="1"/>
</dbReference>
<evidence type="ECO:0000259" key="5">
    <source>
        <dbReference type="PROSITE" id="PS50931"/>
    </source>
</evidence>
<dbReference type="PRINTS" id="PR00039">
    <property type="entry name" value="HTHLYSR"/>
</dbReference>
<gene>
    <name evidence="6" type="primary">gcvA</name>
    <name evidence="6" type="ORF">KL86APRO_12346</name>
</gene>
<dbReference type="SUPFAM" id="SSF46785">
    <property type="entry name" value="Winged helix' DNA-binding domain"/>
    <property type="match status" value="1"/>
</dbReference>
<dbReference type="GO" id="GO:0043565">
    <property type="term" value="F:sequence-specific DNA binding"/>
    <property type="evidence" value="ECO:0007669"/>
    <property type="project" value="TreeGrafter"/>
</dbReference>
<dbReference type="CDD" id="cd08432">
    <property type="entry name" value="PBP2_GcdR_TrpI_HvrB_AmpR_like"/>
    <property type="match status" value="1"/>
</dbReference>
<keyword evidence="3" id="KW-0238">DNA-binding</keyword>
<dbReference type="GO" id="GO:0003700">
    <property type="term" value="F:DNA-binding transcription factor activity"/>
    <property type="evidence" value="ECO:0007669"/>
    <property type="project" value="InterPro"/>
</dbReference>
<organism evidence="6">
    <name type="scientific">uncultured Alphaproteobacteria bacterium</name>
    <dbReference type="NCBI Taxonomy" id="91750"/>
    <lineage>
        <taxon>Bacteria</taxon>
        <taxon>Pseudomonadati</taxon>
        <taxon>Pseudomonadota</taxon>
        <taxon>Alphaproteobacteria</taxon>
        <taxon>environmental samples</taxon>
    </lineage>
</organism>
<proteinExistence type="inferred from homology"/>
<dbReference type="InterPro" id="IPR058163">
    <property type="entry name" value="LysR-type_TF_proteobact-type"/>
</dbReference>
<dbReference type="Pfam" id="PF00126">
    <property type="entry name" value="HTH_1"/>
    <property type="match status" value="1"/>
</dbReference>
<dbReference type="InterPro" id="IPR036388">
    <property type="entry name" value="WH-like_DNA-bd_sf"/>
</dbReference>
<evidence type="ECO:0000256" key="3">
    <source>
        <dbReference type="ARBA" id="ARBA00023125"/>
    </source>
</evidence>
<dbReference type="InterPro" id="IPR000847">
    <property type="entry name" value="LysR_HTH_N"/>
</dbReference>
<accession>A0A212K8X6</accession>
<dbReference type="PANTHER" id="PTHR30537">
    <property type="entry name" value="HTH-TYPE TRANSCRIPTIONAL REGULATOR"/>
    <property type="match status" value="1"/>
</dbReference>
<comment type="similarity">
    <text evidence="1">Belongs to the LysR transcriptional regulatory family.</text>
</comment>
<dbReference type="FunFam" id="3.40.190.10:FF:000017">
    <property type="entry name" value="Glycine cleavage system transcriptional activator"/>
    <property type="match status" value="1"/>
</dbReference>